<keyword evidence="2 3" id="KW-0378">Hydrolase</keyword>
<dbReference type="EMBL" id="VIRV01000024">
    <property type="protein sequence ID" value="MBY0759755.1"/>
    <property type="molecule type" value="Genomic_DNA"/>
</dbReference>
<dbReference type="PROSITE" id="PS00893">
    <property type="entry name" value="NUDIX_BOX"/>
    <property type="match status" value="1"/>
</dbReference>
<dbReference type="InterPro" id="IPR014078">
    <property type="entry name" value="Nudix_YtkD"/>
</dbReference>
<organism evidence="5 6">
    <name type="scientific">Sellimonas caecigallum</name>
    <dbReference type="NCBI Taxonomy" id="2592333"/>
    <lineage>
        <taxon>Bacteria</taxon>
        <taxon>Bacillati</taxon>
        <taxon>Bacillota</taxon>
        <taxon>Clostridia</taxon>
        <taxon>Lachnospirales</taxon>
        <taxon>Lachnospiraceae</taxon>
        <taxon>Sellimonas</taxon>
    </lineage>
</organism>
<evidence type="ECO:0000313" key="5">
    <source>
        <dbReference type="EMBL" id="MBY0759755.1"/>
    </source>
</evidence>
<dbReference type="RefSeq" id="WP_221920287.1">
    <property type="nucleotide sequence ID" value="NZ_CP173660.1"/>
</dbReference>
<dbReference type="PRINTS" id="PR00502">
    <property type="entry name" value="NUDIXFAMILY"/>
</dbReference>
<dbReference type="InterPro" id="IPR000086">
    <property type="entry name" value="NUDIX_hydrolase_dom"/>
</dbReference>
<dbReference type="InterPro" id="IPR020476">
    <property type="entry name" value="Nudix_hydrolase"/>
</dbReference>
<evidence type="ECO:0000313" key="6">
    <source>
        <dbReference type="Proteomes" id="UP000779049"/>
    </source>
</evidence>
<evidence type="ECO:0000256" key="3">
    <source>
        <dbReference type="RuleBase" id="RU003476"/>
    </source>
</evidence>
<dbReference type="SUPFAM" id="SSF55811">
    <property type="entry name" value="Nudix"/>
    <property type="match status" value="1"/>
</dbReference>
<comment type="similarity">
    <text evidence="1 3">Belongs to the Nudix hydrolase family.</text>
</comment>
<dbReference type="PANTHER" id="PTHR43736:SF1">
    <property type="entry name" value="DIHYDRONEOPTERIN TRIPHOSPHATE DIPHOSPHATASE"/>
    <property type="match status" value="1"/>
</dbReference>
<reference evidence="5 6" key="1">
    <citation type="journal article" date="2020" name="New Microbes New Infect">
        <title>Sellimonas caecigallum sp. nov., description and genome sequence of a new member of the Sellimonas genus isolated from the cecum of feral chicken.</title>
        <authorList>
            <person name="Wongkuna S."/>
            <person name="Ghimire S."/>
            <person name="Antony L."/>
            <person name="Chankhamhaengdecha S."/>
            <person name="Janvilisri T."/>
            <person name="Scaria J."/>
        </authorList>
    </citation>
    <scope>NUCLEOTIDE SEQUENCE [LARGE SCALE GENOMIC DNA]</scope>
    <source>
        <strain evidence="5 6">SW451</strain>
    </source>
</reference>
<dbReference type="Pfam" id="PF00293">
    <property type="entry name" value="NUDIX"/>
    <property type="match status" value="1"/>
</dbReference>
<sequence length="145" mass="16585">MVTVTFHDKEEIDDARLKFAVIAARYEGKWVFCRHKKRATWEIPGGHREEGEAILDTARRELWEETGAEKFELSPVCIYGVSDGTETTYGLLCFAEINKQGDLSDEVEIQETKTFATIPKELTYPAIQPNLFNHVQGWLNSMSRS</sequence>
<dbReference type="Gene3D" id="3.90.79.10">
    <property type="entry name" value="Nucleoside Triphosphate Pyrophosphohydrolase"/>
    <property type="match status" value="1"/>
</dbReference>
<comment type="caution">
    <text evidence="5">The sequence shown here is derived from an EMBL/GenBank/DDBJ whole genome shotgun (WGS) entry which is preliminary data.</text>
</comment>
<dbReference type="InterPro" id="IPR015797">
    <property type="entry name" value="NUDIX_hydrolase-like_dom_sf"/>
</dbReference>
<keyword evidence="6" id="KW-1185">Reference proteome</keyword>
<dbReference type="PROSITE" id="PS51462">
    <property type="entry name" value="NUDIX"/>
    <property type="match status" value="1"/>
</dbReference>
<evidence type="ECO:0000256" key="1">
    <source>
        <dbReference type="ARBA" id="ARBA00005582"/>
    </source>
</evidence>
<name>A0ABS7LAE6_9FIRM</name>
<dbReference type="PANTHER" id="PTHR43736">
    <property type="entry name" value="ADP-RIBOSE PYROPHOSPHATASE"/>
    <property type="match status" value="1"/>
</dbReference>
<dbReference type="Proteomes" id="UP000779049">
    <property type="component" value="Unassembled WGS sequence"/>
</dbReference>
<dbReference type="CDD" id="cd04665">
    <property type="entry name" value="NUDIX_RppH"/>
    <property type="match status" value="1"/>
</dbReference>
<accession>A0ABS7LAE6</accession>
<proteinExistence type="inferred from homology"/>
<evidence type="ECO:0000256" key="2">
    <source>
        <dbReference type="ARBA" id="ARBA00022801"/>
    </source>
</evidence>
<dbReference type="InterPro" id="IPR020084">
    <property type="entry name" value="NUDIX_hydrolase_CS"/>
</dbReference>
<feature type="domain" description="Nudix hydrolase" evidence="4">
    <location>
        <begin position="14"/>
        <end position="135"/>
    </location>
</feature>
<protein>
    <submittedName>
        <fullName evidence="5">NUDIX domain-containing protein</fullName>
    </submittedName>
</protein>
<gene>
    <name evidence="5" type="ORF">FLB61_11805</name>
</gene>
<evidence type="ECO:0000259" key="4">
    <source>
        <dbReference type="PROSITE" id="PS51462"/>
    </source>
</evidence>